<sequence>MPHLGLVVCDKCLTPYALLVTNAAKASTVDHQTLSNQIDGYYGISPETVLQLEKTFDVRTQTRMKDELAGDITRAHEIAITPFGEAVRQ</sequence>
<dbReference type="EMBL" id="JAMXQU010000005">
    <property type="protein sequence ID" value="MCO6160053.1"/>
    <property type="molecule type" value="Genomic_DNA"/>
</dbReference>
<dbReference type="SUPFAM" id="SSF47413">
    <property type="entry name" value="lambda repressor-like DNA-binding domains"/>
    <property type="match status" value="1"/>
</dbReference>
<protein>
    <submittedName>
        <fullName evidence="1">Addiction module antidote protein, HigA family</fullName>
    </submittedName>
</protein>
<organism evidence="1 2">
    <name type="scientific">Asaia lannensis NBRC 102526</name>
    <dbReference type="NCBI Taxonomy" id="1307926"/>
    <lineage>
        <taxon>Bacteria</taxon>
        <taxon>Pseudomonadati</taxon>
        <taxon>Pseudomonadota</taxon>
        <taxon>Alphaproteobacteria</taxon>
        <taxon>Acetobacterales</taxon>
        <taxon>Acetobacteraceae</taxon>
        <taxon>Asaia</taxon>
    </lineage>
</organism>
<dbReference type="Proteomes" id="UP001523401">
    <property type="component" value="Unassembled WGS sequence"/>
</dbReference>
<evidence type="ECO:0000313" key="1">
    <source>
        <dbReference type="EMBL" id="MCO6160053.1"/>
    </source>
</evidence>
<dbReference type="RefSeq" id="WP_252849298.1">
    <property type="nucleotide sequence ID" value="NZ_BAPW01000027.1"/>
</dbReference>
<dbReference type="Gene3D" id="1.10.260.40">
    <property type="entry name" value="lambda repressor-like DNA-binding domains"/>
    <property type="match status" value="1"/>
</dbReference>
<accession>A0ABT1CGR6</accession>
<proteinExistence type="predicted"/>
<dbReference type="InterPro" id="IPR010982">
    <property type="entry name" value="Lambda_DNA-bd_dom_sf"/>
</dbReference>
<evidence type="ECO:0000313" key="2">
    <source>
        <dbReference type="Proteomes" id="UP001523401"/>
    </source>
</evidence>
<keyword evidence="2" id="KW-1185">Reference proteome</keyword>
<name>A0ABT1CGR6_9PROT</name>
<reference evidence="1 2" key="1">
    <citation type="submission" date="2022-06" db="EMBL/GenBank/DDBJ databases">
        <title>Whole-genome of Asaia lannensis strain LMG 27011T.</title>
        <authorList>
            <person name="Sombolestani A."/>
        </authorList>
    </citation>
    <scope>NUCLEOTIDE SEQUENCE [LARGE SCALE GENOMIC DNA]</scope>
    <source>
        <strain evidence="1 2">NBRC 102526</strain>
    </source>
</reference>
<comment type="caution">
    <text evidence="1">The sequence shown here is derived from an EMBL/GenBank/DDBJ whole genome shotgun (WGS) entry which is preliminary data.</text>
</comment>
<gene>
    <name evidence="1" type="ORF">NF685_08435</name>
</gene>